<dbReference type="InterPro" id="IPR029000">
    <property type="entry name" value="Cyclophilin-like_dom_sf"/>
</dbReference>
<reference evidence="3 4" key="1">
    <citation type="journal article" date="2023" name="Insect Mol. Biol.">
        <title>Genome sequencing provides insights into the evolution of gene families encoding plant cell wall-degrading enzymes in longhorned beetles.</title>
        <authorList>
            <person name="Shin N.R."/>
            <person name="Okamura Y."/>
            <person name="Kirsch R."/>
            <person name="Pauchet Y."/>
        </authorList>
    </citation>
    <scope>NUCLEOTIDE SEQUENCE [LARGE SCALE GENOMIC DNA]</scope>
    <source>
        <strain evidence="3">EAD_L_NR</strain>
    </source>
</reference>
<dbReference type="Pfam" id="PF00160">
    <property type="entry name" value="Pro_isomerase"/>
    <property type="match status" value="1"/>
</dbReference>
<dbReference type="AlphaFoldDB" id="A0AAV8WB64"/>
<dbReference type="Gene3D" id="2.40.100.10">
    <property type="entry name" value="Cyclophilin-like"/>
    <property type="match status" value="1"/>
</dbReference>
<dbReference type="GO" id="GO:0003755">
    <property type="term" value="F:peptidyl-prolyl cis-trans isomerase activity"/>
    <property type="evidence" value="ECO:0007669"/>
    <property type="project" value="InterPro"/>
</dbReference>
<comment type="caution">
    <text evidence="3">The sequence shown here is derived from an EMBL/GenBank/DDBJ whole genome shotgun (WGS) entry which is preliminary data.</text>
</comment>
<accession>A0AAV8WB64</accession>
<dbReference type="PANTHER" id="PTHR11071:SF561">
    <property type="entry name" value="PEPTIDYL-PROLYL CIS-TRANS ISOMERASE D-RELATED"/>
    <property type="match status" value="1"/>
</dbReference>
<keyword evidence="4" id="KW-1185">Reference proteome</keyword>
<sequence length="394" mass="44919">MSVDSAADSLAEPKQRFTVVGIITSDEFQKCRFVSSKLFNSFPNKYAAPEILPMLDVEWEEYLVKASKSMRRKRGNGLWTVTKSVVVFIDDDYLGDDVALEKHVSKKYKFSLTKDWYEMGKCHLVEYLQNIMNKFRQLAYLTISIDNRVAGTLLFELYNDIVPLACENFLGRCKEGFGGYAGTSIQRVVQNGWIQGGGLNLPEKQMRCENYAVPHNRRGVLSTCNTRRHFNNSTQFNVALAPTPWMDYNYVAFGQLIQGADVLKQIEQVDTYYQSPKIRIDIVRTGELVFSNAPDYVSSMELDVFQHMPQSVLLDTLLGPPRAPVPSRDSDYQLKGSSVSQSLDRTQSPVPGEGGDKIDYEYFRRISRKYFDPFYYMNLSYDVPLTPANSDITV</sequence>
<dbReference type="Proteomes" id="UP001159042">
    <property type="component" value="Unassembled WGS sequence"/>
</dbReference>
<evidence type="ECO:0000313" key="3">
    <source>
        <dbReference type="EMBL" id="KAJ8923006.1"/>
    </source>
</evidence>
<protein>
    <recommendedName>
        <fullName evidence="2">PPIase cyclophilin-type domain-containing protein</fullName>
    </recommendedName>
</protein>
<dbReference type="InterPro" id="IPR002130">
    <property type="entry name" value="Cyclophilin-type_PPIase_dom"/>
</dbReference>
<proteinExistence type="predicted"/>
<dbReference type="SUPFAM" id="SSF50891">
    <property type="entry name" value="Cyclophilin-like"/>
    <property type="match status" value="1"/>
</dbReference>
<feature type="region of interest" description="Disordered" evidence="1">
    <location>
        <begin position="324"/>
        <end position="354"/>
    </location>
</feature>
<dbReference type="EMBL" id="JANEYG010000005">
    <property type="protein sequence ID" value="KAJ8923006.1"/>
    <property type="molecule type" value="Genomic_DNA"/>
</dbReference>
<dbReference type="CDD" id="cd00317">
    <property type="entry name" value="cyclophilin"/>
    <property type="match status" value="1"/>
</dbReference>
<dbReference type="PRINTS" id="PR00153">
    <property type="entry name" value="CSAPPISMRASE"/>
</dbReference>
<name>A0AAV8WB64_9CUCU</name>
<evidence type="ECO:0000256" key="1">
    <source>
        <dbReference type="SAM" id="MobiDB-lite"/>
    </source>
</evidence>
<feature type="compositionally biased region" description="Polar residues" evidence="1">
    <location>
        <begin position="335"/>
        <end position="349"/>
    </location>
</feature>
<dbReference type="PROSITE" id="PS50072">
    <property type="entry name" value="CSA_PPIASE_2"/>
    <property type="match status" value="1"/>
</dbReference>
<evidence type="ECO:0000259" key="2">
    <source>
        <dbReference type="PROSITE" id="PS50072"/>
    </source>
</evidence>
<gene>
    <name evidence="3" type="ORF">NQ315_001554</name>
</gene>
<organism evidence="3 4">
    <name type="scientific">Exocentrus adspersus</name>
    <dbReference type="NCBI Taxonomy" id="1586481"/>
    <lineage>
        <taxon>Eukaryota</taxon>
        <taxon>Metazoa</taxon>
        <taxon>Ecdysozoa</taxon>
        <taxon>Arthropoda</taxon>
        <taxon>Hexapoda</taxon>
        <taxon>Insecta</taxon>
        <taxon>Pterygota</taxon>
        <taxon>Neoptera</taxon>
        <taxon>Endopterygota</taxon>
        <taxon>Coleoptera</taxon>
        <taxon>Polyphaga</taxon>
        <taxon>Cucujiformia</taxon>
        <taxon>Chrysomeloidea</taxon>
        <taxon>Cerambycidae</taxon>
        <taxon>Lamiinae</taxon>
        <taxon>Acanthocinini</taxon>
        <taxon>Exocentrus</taxon>
    </lineage>
</organism>
<dbReference type="PANTHER" id="PTHR11071">
    <property type="entry name" value="PEPTIDYL-PROLYL CIS-TRANS ISOMERASE"/>
    <property type="match status" value="1"/>
</dbReference>
<dbReference type="GO" id="GO:0005737">
    <property type="term" value="C:cytoplasm"/>
    <property type="evidence" value="ECO:0007669"/>
    <property type="project" value="TreeGrafter"/>
</dbReference>
<feature type="domain" description="PPIase cyclophilin-type" evidence="2">
    <location>
        <begin position="140"/>
        <end position="287"/>
    </location>
</feature>
<evidence type="ECO:0000313" key="4">
    <source>
        <dbReference type="Proteomes" id="UP001159042"/>
    </source>
</evidence>